<sequence>MGDERGGCCSSGSDTGRRELILATEPLHQVLDKQKIKMLSHLPELPRLDIEFSELLYTVPEGRKVASEHGYETRSAGFDPGLVPGFGNKTILRNVSGYFRSGQLTAILGPSGAGKSTLLNILAGYKCLEVTGNISINGEPRDLRQFRRMSRYIMQEDLVQPFLTVHECMLIAARLKLGNALDMTHKIQAVEEILSMLRLMGARNTKTCLLSGGEKKRLSIALEMVNNPPAIFLDEPTTGLDDLSSTQCISLLKMLAEGGRTVVCSVHTPSARLFAMFDHVYIVAEGQCVFQGAGSNIVPFLSSLGMCCPTHYNPADFVLEVSSGEYGNHIEKMVNAVDNGRCYRWEDKDGSSQTLGLPLYGQREFKSDQDYKDNIIYNLNVSAWEQFQILAYRMFLQSWRNKNFLYLNACMYIFLSFVIGGLFWQIGHDGSKTLFNFGFCYNCNVIFVFIPLLPTLLQFFRRTFESTVTPWSRDNQSEVRGAPGVSEARPGYKKRHHLINASQYHLTLSTPSHKQDNVSPRATAATSRARLAFAIIVFGSIFCALAYVMTDQPLELHRYLQFWLICLLVGAVSDAIGVAIGSILNVVNSMFVGPSFCVPLMILGAYGLGTGLKGIPLMIRIAMHLSYIRYGLEGLVLSLYGYDRARSNCPKAEVYCHFSDPRVLLQDMGMENCEYWIDLIGLAASFVVAKSVAYVFLRWRLTMRRSYPMITHIGRCIKMYFNITQTR</sequence>
<organism evidence="11">
    <name type="scientific">Timema douglasi</name>
    <name type="common">Walking stick</name>
    <dbReference type="NCBI Taxonomy" id="61478"/>
    <lineage>
        <taxon>Eukaryota</taxon>
        <taxon>Metazoa</taxon>
        <taxon>Ecdysozoa</taxon>
        <taxon>Arthropoda</taxon>
        <taxon>Hexapoda</taxon>
        <taxon>Insecta</taxon>
        <taxon>Pterygota</taxon>
        <taxon>Neoptera</taxon>
        <taxon>Polyneoptera</taxon>
        <taxon>Phasmatodea</taxon>
        <taxon>Timematodea</taxon>
        <taxon>Timematoidea</taxon>
        <taxon>Timematidae</taxon>
        <taxon>Timema</taxon>
    </lineage>
</organism>
<feature type="transmembrane region" description="Helical" evidence="9">
    <location>
        <begin position="562"/>
        <end position="584"/>
    </location>
</feature>
<evidence type="ECO:0000256" key="1">
    <source>
        <dbReference type="ARBA" id="ARBA00004141"/>
    </source>
</evidence>
<keyword evidence="8 9" id="KW-0472">Membrane</keyword>
<dbReference type="InterPro" id="IPR017871">
    <property type="entry name" value="ABC_transporter-like_CS"/>
</dbReference>
<keyword evidence="4 9" id="KW-0812">Transmembrane</keyword>
<dbReference type="InterPro" id="IPR013525">
    <property type="entry name" value="ABC2_TM"/>
</dbReference>
<evidence type="ECO:0000256" key="8">
    <source>
        <dbReference type="ARBA" id="ARBA00023136"/>
    </source>
</evidence>
<dbReference type="SMART" id="SM00382">
    <property type="entry name" value="AAA"/>
    <property type="match status" value="1"/>
</dbReference>
<dbReference type="Pfam" id="PF00005">
    <property type="entry name" value="ABC_tran"/>
    <property type="match status" value="1"/>
</dbReference>
<dbReference type="InterPro" id="IPR027417">
    <property type="entry name" value="P-loop_NTPase"/>
</dbReference>
<dbReference type="EMBL" id="OA565788">
    <property type="protein sequence ID" value="CAD7197699.1"/>
    <property type="molecule type" value="Genomic_DNA"/>
</dbReference>
<dbReference type="GO" id="GO:0016887">
    <property type="term" value="F:ATP hydrolysis activity"/>
    <property type="evidence" value="ECO:0007669"/>
    <property type="project" value="InterPro"/>
</dbReference>
<feature type="transmembrane region" description="Helical" evidence="9">
    <location>
        <begin position="531"/>
        <end position="550"/>
    </location>
</feature>
<dbReference type="PROSITE" id="PS00211">
    <property type="entry name" value="ABC_TRANSPORTER_1"/>
    <property type="match status" value="1"/>
</dbReference>
<keyword evidence="6" id="KW-0067">ATP-binding</keyword>
<dbReference type="Gene3D" id="3.40.50.300">
    <property type="entry name" value="P-loop containing nucleotide triphosphate hydrolases"/>
    <property type="match status" value="1"/>
</dbReference>
<gene>
    <name evidence="11" type="ORF">TDIB3V08_LOCUS4001</name>
</gene>
<dbReference type="InterPro" id="IPR003439">
    <property type="entry name" value="ABC_transporter-like_ATP-bd"/>
</dbReference>
<dbReference type="FunFam" id="3.40.50.300:FF:001077">
    <property type="entry name" value="Uncharacterized protein, isoform A"/>
    <property type="match status" value="1"/>
</dbReference>
<feature type="domain" description="ABC transporter" evidence="10">
    <location>
        <begin position="71"/>
        <end position="310"/>
    </location>
</feature>
<dbReference type="GO" id="GO:0005886">
    <property type="term" value="C:plasma membrane"/>
    <property type="evidence" value="ECO:0007669"/>
    <property type="project" value="TreeGrafter"/>
</dbReference>
<protein>
    <recommendedName>
        <fullName evidence="10">ABC transporter domain-containing protein</fullName>
    </recommendedName>
</protein>
<dbReference type="PANTHER" id="PTHR48041:SF15">
    <property type="entry name" value="FI05267P"/>
    <property type="match status" value="1"/>
</dbReference>
<dbReference type="SUPFAM" id="SSF52540">
    <property type="entry name" value="P-loop containing nucleoside triphosphate hydrolases"/>
    <property type="match status" value="1"/>
</dbReference>
<keyword evidence="7 9" id="KW-1133">Transmembrane helix</keyword>
<comment type="subcellular location">
    <subcellularLocation>
        <location evidence="1">Membrane</location>
        <topology evidence="1">Multi-pass membrane protein</topology>
    </subcellularLocation>
</comment>
<dbReference type="GO" id="GO:0005524">
    <property type="term" value="F:ATP binding"/>
    <property type="evidence" value="ECO:0007669"/>
    <property type="project" value="UniProtKB-KW"/>
</dbReference>
<feature type="transmembrane region" description="Helical" evidence="9">
    <location>
        <begin position="433"/>
        <end position="453"/>
    </location>
</feature>
<proteinExistence type="inferred from homology"/>
<dbReference type="PANTHER" id="PTHR48041">
    <property type="entry name" value="ABC TRANSPORTER G FAMILY MEMBER 28"/>
    <property type="match status" value="1"/>
</dbReference>
<dbReference type="PROSITE" id="PS50893">
    <property type="entry name" value="ABC_TRANSPORTER_2"/>
    <property type="match status" value="1"/>
</dbReference>
<dbReference type="InterPro" id="IPR050352">
    <property type="entry name" value="ABCG_transporters"/>
</dbReference>
<evidence type="ECO:0000256" key="6">
    <source>
        <dbReference type="ARBA" id="ARBA00022840"/>
    </source>
</evidence>
<keyword evidence="5" id="KW-0547">Nucleotide-binding</keyword>
<comment type="similarity">
    <text evidence="2">Belongs to the ABC transporter superfamily. ABCG family. Eye pigment precursor importer (TC 3.A.1.204) subfamily.</text>
</comment>
<evidence type="ECO:0000256" key="9">
    <source>
        <dbReference type="SAM" id="Phobius"/>
    </source>
</evidence>
<dbReference type="InterPro" id="IPR043926">
    <property type="entry name" value="ABCG_dom"/>
</dbReference>
<name>A0A7R8Z687_TIMDO</name>
<evidence type="ECO:0000259" key="10">
    <source>
        <dbReference type="PROSITE" id="PS50893"/>
    </source>
</evidence>
<dbReference type="GO" id="GO:0140359">
    <property type="term" value="F:ABC-type transporter activity"/>
    <property type="evidence" value="ECO:0007669"/>
    <property type="project" value="InterPro"/>
</dbReference>
<dbReference type="InterPro" id="IPR003593">
    <property type="entry name" value="AAA+_ATPase"/>
</dbReference>
<feature type="transmembrane region" description="Helical" evidence="9">
    <location>
        <begin position="404"/>
        <end position="427"/>
    </location>
</feature>
<evidence type="ECO:0000256" key="2">
    <source>
        <dbReference type="ARBA" id="ARBA00005814"/>
    </source>
</evidence>
<evidence type="ECO:0000256" key="5">
    <source>
        <dbReference type="ARBA" id="ARBA00022741"/>
    </source>
</evidence>
<evidence type="ECO:0000313" key="11">
    <source>
        <dbReference type="EMBL" id="CAD7197699.1"/>
    </source>
</evidence>
<accession>A0A7R8Z687</accession>
<dbReference type="CDD" id="cd03213">
    <property type="entry name" value="ABCG_EPDR"/>
    <property type="match status" value="1"/>
</dbReference>
<dbReference type="AlphaFoldDB" id="A0A7R8Z687"/>
<evidence type="ECO:0000256" key="3">
    <source>
        <dbReference type="ARBA" id="ARBA00022448"/>
    </source>
</evidence>
<evidence type="ECO:0000256" key="7">
    <source>
        <dbReference type="ARBA" id="ARBA00022989"/>
    </source>
</evidence>
<feature type="transmembrane region" description="Helical" evidence="9">
    <location>
        <begin position="591"/>
        <end position="609"/>
    </location>
</feature>
<dbReference type="Pfam" id="PF01061">
    <property type="entry name" value="ABC2_membrane"/>
    <property type="match status" value="2"/>
</dbReference>
<keyword evidence="3" id="KW-0813">Transport</keyword>
<feature type="transmembrane region" description="Helical" evidence="9">
    <location>
        <begin position="675"/>
        <end position="697"/>
    </location>
</feature>
<reference evidence="11" key="1">
    <citation type="submission" date="2020-11" db="EMBL/GenBank/DDBJ databases">
        <authorList>
            <person name="Tran Van P."/>
        </authorList>
    </citation>
    <scope>NUCLEOTIDE SEQUENCE</scope>
</reference>
<dbReference type="Pfam" id="PF19055">
    <property type="entry name" value="ABC2_membrane_7"/>
    <property type="match status" value="1"/>
</dbReference>
<evidence type="ECO:0000256" key="4">
    <source>
        <dbReference type="ARBA" id="ARBA00022692"/>
    </source>
</evidence>